<keyword evidence="2" id="KW-1185">Reference proteome</keyword>
<name>A0A834TTC4_9FABA</name>
<proteinExistence type="predicted"/>
<dbReference type="Proteomes" id="UP000634136">
    <property type="component" value="Unassembled WGS sequence"/>
</dbReference>
<evidence type="ECO:0000313" key="1">
    <source>
        <dbReference type="EMBL" id="KAF7828133.1"/>
    </source>
</evidence>
<dbReference type="AlphaFoldDB" id="A0A834TTC4"/>
<protein>
    <submittedName>
        <fullName evidence="1">Uncharacterized protein</fullName>
    </submittedName>
</protein>
<dbReference type="EMBL" id="JAAIUW010000006">
    <property type="protein sequence ID" value="KAF7828133.1"/>
    <property type="molecule type" value="Genomic_DNA"/>
</dbReference>
<comment type="caution">
    <text evidence="1">The sequence shown here is derived from an EMBL/GenBank/DDBJ whole genome shotgun (WGS) entry which is preliminary data.</text>
</comment>
<evidence type="ECO:0000313" key="2">
    <source>
        <dbReference type="Proteomes" id="UP000634136"/>
    </source>
</evidence>
<gene>
    <name evidence="1" type="ORF">G2W53_019297</name>
</gene>
<accession>A0A834TTC4</accession>
<reference evidence="1" key="1">
    <citation type="submission" date="2020-09" db="EMBL/GenBank/DDBJ databases">
        <title>Genome-Enabled Discovery of Anthraquinone Biosynthesis in Senna tora.</title>
        <authorList>
            <person name="Kang S.-H."/>
            <person name="Pandey R.P."/>
            <person name="Lee C.-M."/>
            <person name="Sim J.-S."/>
            <person name="Jeong J.-T."/>
            <person name="Choi B.-S."/>
            <person name="Jung M."/>
            <person name="Ginzburg D."/>
            <person name="Zhao K."/>
            <person name="Won S.Y."/>
            <person name="Oh T.-J."/>
            <person name="Yu Y."/>
            <person name="Kim N.-H."/>
            <person name="Lee O.R."/>
            <person name="Lee T.-H."/>
            <person name="Bashyal P."/>
            <person name="Kim T.-S."/>
            <person name="Lee W.-H."/>
            <person name="Kawkins C."/>
            <person name="Kim C.-K."/>
            <person name="Kim J.S."/>
            <person name="Ahn B.O."/>
            <person name="Rhee S.Y."/>
            <person name="Sohng J.K."/>
        </authorList>
    </citation>
    <scope>NUCLEOTIDE SEQUENCE</scope>
    <source>
        <tissue evidence="1">Leaf</tissue>
    </source>
</reference>
<organism evidence="1 2">
    <name type="scientific">Senna tora</name>
    <dbReference type="NCBI Taxonomy" id="362788"/>
    <lineage>
        <taxon>Eukaryota</taxon>
        <taxon>Viridiplantae</taxon>
        <taxon>Streptophyta</taxon>
        <taxon>Embryophyta</taxon>
        <taxon>Tracheophyta</taxon>
        <taxon>Spermatophyta</taxon>
        <taxon>Magnoliopsida</taxon>
        <taxon>eudicotyledons</taxon>
        <taxon>Gunneridae</taxon>
        <taxon>Pentapetalae</taxon>
        <taxon>rosids</taxon>
        <taxon>fabids</taxon>
        <taxon>Fabales</taxon>
        <taxon>Fabaceae</taxon>
        <taxon>Caesalpinioideae</taxon>
        <taxon>Cassia clade</taxon>
        <taxon>Senna</taxon>
    </lineage>
</organism>
<sequence length="27" mass="3385">MVAKVRLQRVRVLSKGKWKKYQRENPW</sequence>